<name>A0A382VUV7_9ZZZZ</name>
<protein>
    <submittedName>
        <fullName evidence="1">Uncharacterized protein</fullName>
    </submittedName>
</protein>
<accession>A0A382VUV7</accession>
<dbReference type="AlphaFoldDB" id="A0A382VUV7"/>
<gene>
    <name evidence="1" type="ORF">METZ01_LOCUS403230</name>
</gene>
<sequence length="99" mass="11962">MDSIELQGFISDVREDLNNFDELFDYYKFLDDHNIRKIVFNPDNDESFFEGSVIAVLEQRYREFFRSRFNADMDDLVRIDVLEIIRSYLPTIHEKISQE</sequence>
<dbReference type="EMBL" id="UINC01154863">
    <property type="protein sequence ID" value="SVD50376.1"/>
    <property type="molecule type" value="Genomic_DNA"/>
</dbReference>
<proteinExistence type="predicted"/>
<reference evidence="1" key="1">
    <citation type="submission" date="2018-05" db="EMBL/GenBank/DDBJ databases">
        <authorList>
            <person name="Lanie J.A."/>
            <person name="Ng W.-L."/>
            <person name="Kazmierczak K.M."/>
            <person name="Andrzejewski T.M."/>
            <person name="Davidsen T.M."/>
            <person name="Wayne K.J."/>
            <person name="Tettelin H."/>
            <person name="Glass J.I."/>
            <person name="Rusch D."/>
            <person name="Podicherti R."/>
            <person name="Tsui H.-C.T."/>
            <person name="Winkler M.E."/>
        </authorList>
    </citation>
    <scope>NUCLEOTIDE SEQUENCE</scope>
</reference>
<organism evidence="1">
    <name type="scientific">marine metagenome</name>
    <dbReference type="NCBI Taxonomy" id="408172"/>
    <lineage>
        <taxon>unclassified sequences</taxon>
        <taxon>metagenomes</taxon>
        <taxon>ecological metagenomes</taxon>
    </lineage>
</organism>
<evidence type="ECO:0000313" key="1">
    <source>
        <dbReference type="EMBL" id="SVD50376.1"/>
    </source>
</evidence>